<accession>A0A9W8XTA9</accession>
<protein>
    <recommendedName>
        <fullName evidence="1">Amidohydrolase-related domain-containing protein</fullName>
    </recommendedName>
</protein>
<dbReference type="SUPFAM" id="SSF51556">
    <property type="entry name" value="Metallo-dependent hydrolases"/>
    <property type="match status" value="1"/>
</dbReference>
<evidence type="ECO:0000313" key="2">
    <source>
        <dbReference type="EMBL" id="KAJ4357423.1"/>
    </source>
</evidence>
<evidence type="ECO:0000259" key="1">
    <source>
        <dbReference type="Pfam" id="PF01979"/>
    </source>
</evidence>
<keyword evidence="3" id="KW-1185">Reference proteome</keyword>
<dbReference type="InterPro" id="IPR051781">
    <property type="entry name" value="Metallo-dep_Hydrolase"/>
</dbReference>
<dbReference type="OrthoDB" id="194468at2759"/>
<dbReference type="GO" id="GO:0016810">
    <property type="term" value="F:hydrolase activity, acting on carbon-nitrogen (but not peptide) bonds"/>
    <property type="evidence" value="ECO:0007669"/>
    <property type="project" value="InterPro"/>
</dbReference>
<dbReference type="GeneID" id="80905528"/>
<dbReference type="PANTHER" id="PTHR43135:SF3">
    <property type="entry name" value="ALPHA-D-RIBOSE 1-METHYLPHOSPHONATE 5-TRIPHOSPHATE DIPHOSPHATASE"/>
    <property type="match status" value="1"/>
</dbReference>
<dbReference type="Gene3D" id="2.30.40.10">
    <property type="entry name" value="Urease, subunit C, domain 1"/>
    <property type="match status" value="1"/>
</dbReference>
<dbReference type="Gene3D" id="3.20.20.140">
    <property type="entry name" value="Metal-dependent hydrolases"/>
    <property type="match status" value="1"/>
</dbReference>
<dbReference type="Proteomes" id="UP001140513">
    <property type="component" value="Unassembled WGS sequence"/>
</dbReference>
<dbReference type="Pfam" id="PF01979">
    <property type="entry name" value="Amidohydro_1"/>
    <property type="match status" value="1"/>
</dbReference>
<comment type="caution">
    <text evidence="2">The sequence shown here is derived from an EMBL/GenBank/DDBJ whole genome shotgun (WGS) entry which is preliminary data.</text>
</comment>
<organism evidence="2 3">
    <name type="scientific">Didymosphaeria variabile</name>
    <dbReference type="NCBI Taxonomy" id="1932322"/>
    <lineage>
        <taxon>Eukaryota</taxon>
        <taxon>Fungi</taxon>
        <taxon>Dikarya</taxon>
        <taxon>Ascomycota</taxon>
        <taxon>Pezizomycotina</taxon>
        <taxon>Dothideomycetes</taxon>
        <taxon>Pleosporomycetidae</taxon>
        <taxon>Pleosporales</taxon>
        <taxon>Massarineae</taxon>
        <taxon>Didymosphaeriaceae</taxon>
        <taxon>Didymosphaeria</taxon>
    </lineage>
</organism>
<name>A0A9W8XTA9_9PLEO</name>
<dbReference type="PANTHER" id="PTHR43135">
    <property type="entry name" value="ALPHA-D-RIBOSE 1-METHYLPHOSPHONATE 5-TRIPHOSPHATE DIPHOSPHATASE"/>
    <property type="match status" value="1"/>
</dbReference>
<dbReference type="EMBL" id="JAPEUX010000002">
    <property type="protein sequence ID" value="KAJ4357423.1"/>
    <property type="molecule type" value="Genomic_DNA"/>
</dbReference>
<sequence>MAPTTITNVRIFDGDKINDQRSSISFDPCTGLIVPETDAATLIDGSSCTLLPGLWDTHVHLSNPTAQSLSDSLALCKDMIEHGITTAIDCGNLPSAHQQILQNTSTAPDILYVNKFATSTGSTHSKFQMAGPSSIVDTVEDAVAFVDERVKQGAHYIKIVADLPGPNQQVINQLSRCAHAHGKMTIVHASRNAAFLMALRAEPPVSVITHVPMDEPLTHEQAEVMKEKGIVSVPTLVMMETLAASGRFPNVSFVSAMESAKALHNAGVPILVGTDSNQSTVARVKHGEAVWREMELLQKVGLSNVEILRAATGLPAVLLGLNERGAVKVGKRADFVLVRGDPTTDIGALKEVVGVWKAGVEVFREGDAVTGKE</sequence>
<dbReference type="InterPro" id="IPR011059">
    <property type="entry name" value="Metal-dep_hydrolase_composite"/>
</dbReference>
<feature type="domain" description="Amidohydrolase-related" evidence="1">
    <location>
        <begin position="49"/>
        <end position="361"/>
    </location>
</feature>
<reference evidence="2" key="1">
    <citation type="submission" date="2022-10" db="EMBL/GenBank/DDBJ databases">
        <title>Tapping the CABI collections for fungal endophytes: first genome assemblies for Collariella, Neodidymelliopsis, Ascochyta clinopodiicola, Didymella pomorum, Didymosphaeria variabile, Neocosmospora piperis and Neocucurbitaria cava.</title>
        <authorList>
            <person name="Hill R."/>
        </authorList>
    </citation>
    <scope>NUCLEOTIDE SEQUENCE</scope>
    <source>
        <strain evidence="2">IMI 356815</strain>
    </source>
</reference>
<evidence type="ECO:0000313" key="3">
    <source>
        <dbReference type="Proteomes" id="UP001140513"/>
    </source>
</evidence>
<dbReference type="InterPro" id="IPR032466">
    <property type="entry name" value="Metal_Hydrolase"/>
</dbReference>
<dbReference type="InterPro" id="IPR006680">
    <property type="entry name" value="Amidohydro-rel"/>
</dbReference>
<dbReference type="SUPFAM" id="SSF51338">
    <property type="entry name" value="Composite domain of metallo-dependent hydrolases"/>
    <property type="match status" value="1"/>
</dbReference>
<dbReference type="RefSeq" id="XP_056074282.1">
    <property type="nucleotide sequence ID" value="XM_056210809.1"/>
</dbReference>
<dbReference type="AlphaFoldDB" id="A0A9W8XTA9"/>
<gene>
    <name evidence="2" type="ORF">N0V89_001998</name>
</gene>
<proteinExistence type="predicted"/>